<dbReference type="PANTHER" id="PTHR12740:SF4">
    <property type="entry name" value="JNK1_MAPK8-ASSOCIATED MEMBRANE PROTEIN"/>
    <property type="match status" value="1"/>
</dbReference>
<evidence type="ECO:0008006" key="4">
    <source>
        <dbReference type="Google" id="ProtNLM"/>
    </source>
</evidence>
<keyword evidence="3" id="KW-1185">Reference proteome</keyword>
<sequence length="168" mass="19221">MHCPGWYCGRILLPDDVFSDCGPCPRGFRRNETTFVCELCTDTPSFYDWLYLGFMVLLVLILHWFFIDMVSMRRSKDVIILHATAFIEVFLSCVLSLLLSHPVGTLTIHSCRVRGISDWYTVLHNPTPNYEKDYSLHTRGCLSTIYGSFSILWSGIEFNAPTKTLGLP</sequence>
<dbReference type="Pfam" id="PF05571">
    <property type="entry name" value="JAMP"/>
    <property type="match status" value="1"/>
</dbReference>
<dbReference type="Proteomes" id="UP001162164">
    <property type="component" value="Unassembled WGS sequence"/>
</dbReference>
<dbReference type="InterPro" id="IPR008485">
    <property type="entry name" value="JAMP"/>
</dbReference>
<keyword evidence="1" id="KW-0472">Membrane</keyword>
<evidence type="ECO:0000313" key="2">
    <source>
        <dbReference type="EMBL" id="KAJ8979755.1"/>
    </source>
</evidence>
<protein>
    <recommendedName>
        <fullName evidence="4">JNK1/MAPK8-associated membrane protein</fullName>
    </recommendedName>
</protein>
<dbReference type="EMBL" id="JAPWTJ010000317">
    <property type="protein sequence ID" value="KAJ8979755.1"/>
    <property type="molecule type" value="Genomic_DNA"/>
</dbReference>
<feature type="transmembrane region" description="Helical" evidence="1">
    <location>
        <begin position="79"/>
        <end position="99"/>
    </location>
</feature>
<feature type="transmembrane region" description="Helical" evidence="1">
    <location>
        <begin position="49"/>
        <end position="67"/>
    </location>
</feature>
<gene>
    <name evidence="2" type="ORF">NQ317_004742</name>
</gene>
<organism evidence="2 3">
    <name type="scientific">Molorchus minor</name>
    <dbReference type="NCBI Taxonomy" id="1323400"/>
    <lineage>
        <taxon>Eukaryota</taxon>
        <taxon>Metazoa</taxon>
        <taxon>Ecdysozoa</taxon>
        <taxon>Arthropoda</taxon>
        <taxon>Hexapoda</taxon>
        <taxon>Insecta</taxon>
        <taxon>Pterygota</taxon>
        <taxon>Neoptera</taxon>
        <taxon>Endopterygota</taxon>
        <taxon>Coleoptera</taxon>
        <taxon>Polyphaga</taxon>
        <taxon>Cucujiformia</taxon>
        <taxon>Chrysomeloidea</taxon>
        <taxon>Cerambycidae</taxon>
        <taxon>Lamiinae</taxon>
        <taxon>Monochamini</taxon>
        <taxon>Molorchus</taxon>
    </lineage>
</organism>
<keyword evidence="1" id="KW-0812">Transmembrane</keyword>
<evidence type="ECO:0000313" key="3">
    <source>
        <dbReference type="Proteomes" id="UP001162164"/>
    </source>
</evidence>
<dbReference type="PANTHER" id="PTHR12740">
    <property type="entry name" value="JNK1/MAPK8-ASSOCIATED MEMBRANE PROTEIN"/>
    <property type="match status" value="1"/>
</dbReference>
<evidence type="ECO:0000256" key="1">
    <source>
        <dbReference type="SAM" id="Phobius"/>
    </source>
</evidence>
<reference evidence="2" key="1">
    <citation type="journal article" date="2023" name="Insect Mol. Biol.">
        <title>Genome sequencing provides insights into the evolution of gene families encoding plant cell wall-degrading enzymes in longhorned beetles.</title>
        <authorList>
            <person name="Shin N.R."/>
            <person name="Okamura Y."/>
            <person name="Kirsch R."/>
            <person name="Pauchet Y."/>
        </authorList>
    </citation>
    <scope>NUCLEOTIDE SEQUENCE</scope>
    <source>
        <strain evidence="2">MMC_N1</strain>
    </source>
</reference>
<proteinExistence type="predicted"/>
<keyword evidence="1" id="KW-1133">Transmembrane helix</keyword>
<name>A0ABQ9JNW4_9CUCU</name>
<comment type="caution">
    <text evidence="2">The sequence shown here is derived from an EMBL/GenBank/DDBJ whole genome shotgun (WGS) entry which is preliminary data.</text>
</comment>
<accession>A0ABQ9JNW4</accession>